<feature type="transmembrane region" description="Helical" evidence="1">
    <location>
        <begin position="109"/>
        <end position="128"/>
    </location>
</feature>
<gene>
    <name evidence="2" type="ORF">D4765_11025</name>
</gene>
<dbReference type="AlphaFoldDB" id="A0A4T2C0T4"/>
<feature type="transmembrane region" description="Helical" evidence="1">
    <location>
        <begin position="216"/>
        <end position="234"/>
    </location>
</feature>
<keyword evidence="2" id="KW-0808">Transferase</keyword>
<keyword evidence="2" id="KW-0012">Acyltransferase</keyword>
<feature type="transmembrane region" description="Helical" evidence="1">
    <location>
        <begin position="240"/>
        <end position="259"/>
    </location>
</feature>
<dbReference type="Proteomes" id="UP000306192">
    <property type="component" value="Unassembled WGS sequence"/>
</dbReference>
<name>A0A4T2C0T4_9MICO</name>
<dbReference type="EMBL" id="QYRT01000019">
    <property type="protein sequence ID" value="TIH35588.1"/>
    <property type="molecule type" value="Genomic_DNA"/>
</dbReference>
<comment type="caution">
    <text evidence="2">The sequence shown here is derived from an EMBL/GenBank/DDBJ whole genome shotgun (WGS) entry which is preliminary data.</text>
</comment>
<feature type="transmembrane region" description="Helical" evidence="1">
    <location>
        <begin position="183"/>
        <end position="204"/>
    </location>
</feature>
<accession>A0A4T2C0T4</accession>
<reference evidence="2 3" key="1">
    <citation type="journal article" date="2019" name="Microorganisms">
        <title>Systematic Affiliation and Genome Analysis of Subtercola vilae DB165(T) with Particular Emphasis on Cold Adaptation of an Isolate from a High-Altitude Cold Volcano Lake.</title>
        <authorList>
            <person name="Villalobos A.S."/>
            <person name="Wiese J."/>
            <person name="Imhoff J.F."/>
            <person name="Dorador C."/>
            <person name="Keller A."/>
            <person name="Hentschel U."/>
        </authorList>
    </citation>
    <scope>NUCLEOTIDE SEQUENCE [LARGE SCALE GENOMIC DNA]</scope>
    <source>
        <strain evidence="2 3">DB165</strain>
    </source>
</reference>
<organism evidence="2 3">
    <name type="scientific">Subtercola vilae</name>
    <dbReference type="NCBI Taxonomy" id="2056433"/>
    <lineage>
        <taxon>Bacteria</taxon>
        <taxon>Bacillati</taxon>
        <taxon>Actinomycetota</taxon>
        <taxon>Actinomycetes</taxon>
        <taxon>Micrococcales</taxon>
        <taxon>Microbacteriaceae</taxon>
        <taxon>Subtercola</taxon>
    </lineage>
</organism>
<keyword evidence="3" id="KW-1185">Reference proteome</keyword>
<evidence type="ECO:0000256" key="1">
    <source>
        <dbReference type="SAM" id="Phobius"/>
    </source>
</evidence>
<keyword evidence="1" id="KW-0472">Membrane</keyword>
<proteinExistence type="predicted"/>
<protein>
    <submittedName>
        <fullName evidence="2">Acyltransferase</fullName>
    </submittedName>
</protein>
<feature type="transmembrane region" description="Helical" evidence="1">
    <location>
        <begin position="72"/>
        <end position="89"/>
    </location>
</feature>
<feature type="transmembrane region" description="Helical" evidence="1">
    <location>
        <begin position="156"/>
        <end position="177"/>
    </location>
</feature>
<sequence length="316" mass="35717">MSGNPFSDPVEGINGGNSLRLNSREADRIWEKTHSFRQLDWNRHLRIAPAVHLFALLAAVVLVGFGAAKLSILISSQILICLGSSAVLLPNYRPDTWDHTRTGSMNDPLYAIPVECSFYLVAPLSLLYRTFIERGACFAIGVFWAKYRGRIPVKRWMVVPMTAQHLGMKVFADGPFYATFKPLLISIPLGYLIVVLGYMGPRILFRFTERIGDVRFAAYIWQYLVIDLVVWFGLRGGWWQALLVCAITLGVAWLSFRFIEHIVDRFKKLVLRDAMSRRTLSGAVGQPDVSRISCTARSPRSDTYRTKIYLPTPTAL</sequence>
<evidence type="ECO:0000313" key="2">
    <source>
        <dbReference type="EMBL" id="TIH35588.1"/>
    </source>
</evidence>
<dbReference type="RefSeq" id="WP_136642350.1">
    <property type="nucleotide sequence ID" value="NZ_QYRT01000019.1"/>
</dbReference>
<keyword evidence="1" id="KW-0812">Transmembrane</keyword>
<dbReference type="OrthoDB" id="9796461at2"/>
<evidence type="ECO:0000313" key="3">
    <source>
        <dbReference type="Proteomes" id="UP000306192"/>
    </source>
</evidence>
<keyword evidence="1" id="KW-1133">Transmembrane helix</keyword>
<dbReference type="GO" id="GO:0016746">
    <property type="term" value="F:acyltransferase activity"/>
    <property type="evidence" value="ECO:0007669"/>
    <property type="project" value="UniProtKB-KW"/>
</dbReference>
<feature type="transmembrane region" description="Helical" evidence="1">
    <location>
        <begin position="47"/>
        <end position="65"/>
    </location>
</feature>